<evidence type="ECO:0000259" key="1">
    <source>
        <dbReference type="Pfam" id="PF13905"/>
    </source>
</evidence>
<organism evidence="2 4">
    <name type="scientific">Stentor coeruleus</name>
    <dbReference type="NCBI Taxonomy" id="5963"/>
    <lineage>
        <taxon>Eukaryota</taxon>
        <taxon>Sar</taxon>
        <taxon>Alveolata</taxon>
        <taxon>Ciliophora</taxon>
        <taxon>Postciliodesmatophora</taxon>
        <taxon>Heterotrichea</taxon>
        <taxon>Heterotrichida</taxon>
        <taxon>Stentoridae</taxon>
        <taxon>Stentor</taxon>
    </lineage>
</organism>
<gene>
    <name evidence="3" type="ORF">SteCoe_15949</name>
    <name evidence="2" type="ORF">SteCoe_19402</name>
</gene>
<evidence type="ECO:0000313" key="4">
    <source>
        <dbReference type="Proteomes" id="UP000187209"/>
    </source>
</evidence>
<dbReference type="GO" id="GO:0030178">
    <property type="term" value="P:negative regulation of Wnt signaling pathway"/>
    <property type="evidence" value="ECO:0007669"/>
    <property type="project" value="TreeGrafter"/>
</dbReference>
<dbReference type="SUPFAM" id="SSF52833">
    <property type="entry name" value="Thioredoxin-like"/>
    <property type="match status" value="1"/>
</dbReference>
<reference evidence="2 4" key="1">
    <citation type="submission" date="2016-11" db="EMBL/GenBank/DDBJ databases">
        <title>The macronuclear genome of Stentor coeruleus: a giant cell with tiny introns.</title>
        <authorList>
            <person name="Slabodnick M."/>
            <person name="Ruby J.G."/>
            <person name="Reiff S.B."/>
            <person name="Swart E.C."/>
            <person name="Gosai S."/>
            <person name="Prabakaran S."/>
            <person name="Witkowska E."/>
            <person name="Larue G.E."/>
            <person name="Fisher S."/>
            <person name="Freeman R.M."/>
            <person name="Gunawardena J."/>
            <person name="Chu W."/>
            <person name="Stover N.A."/>
            <person name="Gregory B.D."/>
            <person name="Nowacki M."/>
            <person name="Derisi J."/>
            <person name="Roy S.W."/>
            <person name="Marshall W.F."/>
            <person name="Sood P."/>
        </authorList>
    </citation>
    <scope>NUCLEOTIDE SEQUENCE [LARGE SCALE GENOMIC DNA]</scope>
    <source>
        <strain evidence="2">WM001</strain>
    </source>
</reference>
<dbReference type="OrthoDB" id="409136at2759"/>
<evidence type="ECO:0000313" key="2">
    <source>
        <dbReference type="EMBL" id="OMJ80360.1"/>
    </source>
</evidence>
<sequence length="144" mass="16427">MAFLGKILHSKAGNVSTSILTFKSPLLLYFSASWCPPCRSFTPILSEFYNKVNSPKKQCEIIFSTFDETKEDFNNYYAKMPWLTIPFEDKDIVINLAKQFEIESIPTLVLIDEKGNAISKNCRHEVSDKGVDALYSFKLLLSKN</sequence>
<protein>
    <recommendedName>
        <fullName evidence="1">Thioredoxin-like fold domain-containing protein</fullName>
    </recommendedName>
</protein>
<dbReference type="InterPro" id="IPR017937">
    <property type="entry name" value="Thioredoxin_CS"/>
</dbReference>
<dbReference type="PANTHER" id="PTHR46472">
    <property type="entry name" value="NUCLEOREDOXIN"/>
    <property type="match status" value="1"/>
</dbReference>
<keyword evidence="4" id="KW-1185">Reference proteome</keyword>
<accession>A0A1R2BUC4</accession>
<dbReference type="InterPro" id="IPR012336">
    <property type="entry name" value="Thioredoxin-like_fold"/>
</dbReference>
<dbReference type="InterPro" id="IPR036249">
    <property type="entry name" value="Thioredoxin-like_sf"/>
</dbReference>
<comment type="caution">
    <text evidence="2">The sequence shown here is derived from an EMBL/GenBank/DDBJ whole genome shotgun (WGS) entry which is preliminary data.</text>
</comment>
<dbReference type="Gene3D" id="3.40.30.10">
    <property type="entry name" value="Glutaredoxin"/>
    <property type="match status" value="1"/>
</dbReference>
<dbReference type="GO" id="GO:0004791">
    <property type="term" value="F:thioredoxin-disulfide reductase (NADPH) activity"/>
    <property type="evidence" value="ECO:0007669"/>
    <property type="project" value="TreeGrafter"/>
</dbReference>
<dbReference type="AlphaFoldDB" id="A0A1R2BUC4"/>
<dbReference type="Proteomes" id="UP000187209">
    <property type="component" value="Unassembled WGS sequence"/>
</dbReference>
<dbReference type="PANTHER" id="PTHR46472:SF1">
    <property type="entry name" value="NUCLEOREDOXIN"/>
    <property type="match status" value="1"/>
</dbReference>
<dbReference type="EMBL" id="MPUH01000313">
    <property type="protein sequence ID" value="OMJ83171.1"/>
    <property type="molecule type" value="Genomic_DNA"/>
</dbReference>
<dbReference type="EMBL" id="MPUH01000427">
    <property type="protein sequence ID" value="OMJ80360.1"/>
    <property type="molecule type" value="Genomic_DNA"/>
</dbReference>
<evidence type="ECO:0000313" key="3">
    <source>
        <dbReference type="EMBL" id="OMJ83171.1"/>
    </source>
</evidence>
<dbReference type="Pfam" id="PF13905">
    <property type="entry name" value="Thioredoxin_8"/>
    <property type="match status" value="1"/>
</dbReference>
<proteinExistence type="predicted"/>
<dbReference type="GO" id="GO:0031397">
    <property type="term" value="P:negative regulation of protein ubiquitination"/>
    <property type="evidence" value="ECO:0007669"/>
    <property type="project" value="TreeGrafter"/>
</dbReference>
<dbReference type="PROSITE" id="PS00194">
    <property type="entry name" value="THIOREDOXIN_1"/>
    <property type="match status" value="1"/>
</dbReference>
<dbReference type="GO" id="GO:0005634">
    <property type="term" value="C:nucleus"/>
    <property type="evidence" value="ECO:0007669"/>
    <property type="project" value="TreeGrafter"/>
</dbReference>
<name>A0A1R2BUC4_9CILI</name>
<feature type="domain" description="Thioredoxin-like fold" evidence="1">
    <location>
        <begin position="25"/>
        <end position="116"/>
    </location>
</feature>